<dbReference type="EMBL" id="MFHI01000008">
    <property type="protein sequence ID" value="OGF79259.1"/>
    <property type="molecule type" value="Genomic_DNA"/>
</dbReference>
<protein>
    <submittedName>
        <fullName evidence="2">Uncharacterized protein</fullName>
    </submittedName>
</protein>
<gene>
    <name evidence="2" type="ORF">A2W54_02140</name>
</gene>
<keyword evidence="1" id="KW-0812">Transmembrane</keyword>
<comment type="caution">
    <text evidence="2">The sequence shown here is derived from an EMBL/GenBank/DDBJ whole genome shotgun (WGS) entry which is preliminary data.</text>
</comment>
<name>A0A1F5WUD5_9BACT</name>
<accession>A0A1F5WUD5</accession>
<evidence type="ECO:0000313" key="2">
    <source>
        <dbReference type="EMBL" id="OGF79259.1"/>
    </source>
</evidence>
<feature type="transmembrane region" description="Helical" evidence="1">
    <location>
        <begin position="70"/>
        <end position="88"/>
    </location>
</feature>
<keyword evidence="1" id="KW-0472">Membrane</keyword>
<feature type="transmembrane region" description="Helical" evidence="1">
    <location>
        <begin position="37"/>
        <end position="58"/>
    </location>
</feature>
<reference evidence="2 3" key="1">
    <citation type="journal article" date="2016" name="Nat. Commun.">
        <title>Thousands of microbial genomes shed light on interconnected biogeochemical processes in an aquifer system.</title>
        <authorList>
            <person name="Anantharaman K."/>
            <person name="Brown C.T."/>
            <person name="Hug L.A."/>
            <person name="Sharon I."/>
            <person name="Castelle C.J."/>
            <person name="Probst A.J."/>
            <person name="Thomas B.C."/>
            <person name="Singh A."/>
            <person name="Wilkins M.J."/>
            <person name="Karaoz U."/>
            <person name="Brodie E.L."/>
            <person name="Williams K.H."/>
            <person name="Hubbard S.S."/>
            <person name="Banfield J.F."/>
        </authorList>
    </citation>
    <scope>NUCLEOTIDE SEQUENCE [LARGE SCALE GENOMIC DNA]</scope>
</reference>
<sequence length="94" mass="10356">MIKSFLGGAAISFLVSAIIFLLWMVVPFGTIGLHQGIVLFAVLFACFLFLPLIVYYLLLRKNNTPNDIAGYFGVIVVSSIFIFLAYIISFGNLS</sequence>
<dbReference type="Proteomes" id="UP000178425">
    <property type="component" value="Unassembled WGS sequence"/>
</dbReference>
<keyword evidence="1" id="KW-1133">Transmembrane helix</keyword>
<evidence type="ECO:0000256" key="1">
    <source>
        <dbReference type="SAM" id="Phobius"/>
    </source>
</evidence>
<proteinExistence type="predicted"/>
<dbReference type="AlphaFoldDB" id="A0A1F5WUD5"/>
<evidence type="ECO:0000313" key="3">
    <source>
        <dbReference type="Proteomes" id="UP000178425"/>
    </source>
</evidence>
<organism evidence="2 3">
    <name type="scientific">Candidatus Giovannonibacteria bacterium RIFCSPHIGHO2_02_43_13</name>
    <dbReference type="NCBI Taxonomy" id="1798330"/>
    <lineage>
        <taxon>Bacteria</taxon>
        <taxon>Candidatus Giovannoniibacteriota</taxon>
    </lineage>
</organism>
<feature type="transmembrane region" description="Helical" evidence="1">
    <location>
        <begin position="5"/>
        <end position="25"/>
    </location>
</feature>